<organism evidence="1 2">
    <name type="scientific">bacterium (Candidatus Blackallbacteria) CG17_big_fil_post_rev_8_21_14_2_50_48_46</name>
    <dbReference type="NCBI Taxonomy" id="2014261"/>
    <lineage>
        <taxon>Bacteria</taxon>
        <taxon>Candidatus Blackallbacteria</taxon>
    </lineage>
</organism>
<dbReference type="AlphaFoldDB" id="A0A2M7G5J7"/>
<reference evidence="1 2" key="1">
    <citation type="submission" date="2017-09" db="EMBL/GenBank/DDBJ databases">
        <title>Depth-based differentiation of microbial function through sediment-hosted aquifers and enrichment of novel symbionts in the deep terrestrial subsurface.</title>
        <authorList>
            <person name="Probst A.J."/>
            <person name="Ladd B."/>
            <person name="Jarett J.K."/>
            <person name="Geller-Mcgrath D.E."/>
            <person name="Sieber C.M."/>
            <person name="Emerson J.B."/>
            <person name="Anantharaman K."/>
            <person name="Thomas B.C."/>
            <person name="Malmstrom R."/>
            <person name="Stieglmeier M."/>
            <person name="Klingl A."/>
            <person name="Woyke T."/>
            <person name="Ryan C.M."/>
            <person name="Banfield J.F."/>
        </authorList>
    </citation>
    <scope>NUCLEOTIDE SEQUENCE [LARGE SCALE GENOMIC DNA]</scope>
    <source>
        <strain evidence="1">CG17_big_fil_post_rev_8_21_14_2_50_48_46</strain>
    </source>
</reference>
<evidence type="ECO:0000313" key="1">
    <source>
        <dbReference type="EMBL" id="PIW17248.1"/>
    </source>
</evidence>
<sequence>MKAISRFLEHLQYLGYETHDYLELLKSEIETGLDELEQEIEIELLDQEGLEEEQLVYLAEQDDATPSEIMILIFQKTQKIVFRVNMDAEKSRLSKENMLEVFNTLNDAVRGAPKIFYDPDRDEIGIETVWFGDFYRQRLFERFFAELKEFCELALIKIFIEPEENFKEQAERLERLFQIEYEPGDENSEENDQDPS</sequence>
<accession>A0A2M7G5J7</accession>
<evidence type="ECO:0000313" key="2">
    <source>
        <dbReference type="Proteomes" id="UP000231019"/>
    </source>
</evidence>
<gene>
    <name evidence="1" type="ORF">COW36_09775</name>
</gene>
<name>A0A2M7G5J7_9BACT</name>
<proteinExistence type="predicted"/>
<dbReference type="EMBL" id="PFFQ01000026">
    <property type="protein sequence ID" value="PIW17248.1"/>
    <property type="molecule type" value="Genomic_DNA"/>
</dbReference>
<comment type="caution">
    <text evidence="1">The sequence shown here is derived from an EMBL/GenBank/DDBJ whole genome shotgun (WGS) entry which is preliminary data.</text>
</comment>
<dbReference type="Proteomes" id="UP000231019">
    <property type="component" value="Unassembled WGS sequence"/>
</dbReference>
<protein>
    <submittedName>
        <fullName evidence="1">Uncharacterized protein</fullName>
    </submittedName>
</protein>